<dbReference type="Proteomes" id="UP001597233">
    <property type="component" value="Unassembled WGS sequence"/>
</dbReference>
<accession>A0ABW4RJS8</accession>
<organism evidence="1 2">
    <name type="scientific">Paenibacillus wenxiniae</name>
    <dbReference type="NCBI Taxonomy" id="1636843"/>
    <lineage>
        <taxon>Bacteria</taxon>
        <taxon>Bacillati</taxon>
        <taxon>Bacillota</taxon>
        <taxon>Bacilli</taxon>
        <taxon>Bacillales</taxon>
        <taxon>Paenibacillaceae</taxon>
        <taxon>Paenibacillus</taxon>
    </lineage>
</organism>
<sequence length="113" mass="12400">MTALGGERHHFVSTKALTSNGYSYTTAPAIRMTQADHYKTGSRGGGTTATAFTTQEIALLKAKKYQELMQLEVNDFKASSDPDGKYSSLADKYLDQIVATLARCEKYFGFVSQ</sequence>
<evidence type="ECO:0000313" key="1">
    <source>
        <dbReference type="EMBL" id="MFD1886526.1"/>
    </source>
</evidence>
<reference evidence="2" key="1">
    <citation type="journal article" date="2019" name="Int. J. Syst. Evol. Microbiol.">
        <title>The Global Catalogue of Microorganisms (GCM) 10K type strain sequencing project: providing services to taxonomists for standard genome sequencing and annotation.</title>
        <authorList>
            <consortium name="The Broad Institute Genomics Platform"/>
            <consortium name="The Broad Institute Genome Sequencing Center for Infectious Disease"/>
            <person name="Wu L."/>
            <person name="Ma J."/>
        </authorList>
    </citation>
    <scope>NUCLEOTIDE SEQUENCE [LARGE SCALE GENOMIC DNA]</scope>
    <source>
        <strain evidence="2">CCUG 54950</strain>
    </source>
</reference>
<gene>
    <name evidence="1" type="ORF">ACFSC9_13440</name>
</gene>
<name>A0ABW4RJS8_9BACL</name>
<dbReference type="RefSeq" id="WP_347325472.1">
    <property type="nucleotide sequence ID" value="NZ_JBCGUH010000006.1"/>
</dbReference>
<keyword evidence="2" id="KW-1185">Reference proteome</keyword>
<evidence type="ECO:0000313" key="2">
    <source>
        <dbReference type="Proteomes" id="UP001597233"/>
    </source>
</evidence>
<proteinExistence type="predicted"/>
<comment type="caution">
    <text evidence="1">The sequence shown here is derived from an EMBL/GenBank/DDBJ whole genome shotgun (WGS) entry which is preliminary data.</text>
</comment>
<dbReference type="EMBL" id="JBHUEH010000016">
    <property type="protein sequence ID" value="MFD1886526.1"/>
    <property type="molecule type" value="Genomic_DNA"/>
</dbReference>
<protein>
    <submittedName>
        <fullName evidence="1">Uncharacterized protein</fullName>
    </submittedName>
</protein>